<feature type="compositionally biased region" description="Basic and acidic residues" evidence="1">
    <location>
        <begin position="1"/>
        <end position="12"/>
    </location>
</feature>
<evidence type="ECO:0000313" key="3">
    <source>
        <dbReference type="Proteomes" id="UP000242791"/>
    </source>
</evidence>
<organism evidence="2 3">
    <name type="scientific">Blastomyces percursus</name>
    <dbReference type="NCBI Taxonomy" id="1658174"/>
    <lineage>
        <taxon>Eukaryota</taxon>
        <taxon>Fungi</taxon>
        <taxon>Dikarya</taxon>
        <taxon>Ascomycota</taxon>
        <taxon>Pezizomycotina</taxon>
        <taxon>Eurotiomycetes</taxon>
        <taxon>Eurotiomycetidae</taxon>
        <taxon>Onygenales</taxon>
        <taxon>Ajellomycetaceae</taxon>
        <taxon>Blastomyces</taxon>
    </lineage>
</organism>
<proteinExistence type="predicted"/>
<dbReference type="EMBL" id="LGTZ01000945">
    <property type="protein sequence ID" value="OJD22844.1"/>
    <property type="molecule type" value="Genomic_DNA"/>
</dbReference>
<evidence type="ECO:0000313" key="2">
    <source>
        <dbReference type="EMBL" id="OJD22844.1"/>
    </source>
</evidence>
<gene>
    <name evidence="2" type="ORF">ACJ73_05808</name>
</gene>
<feature type="compositionally biased region" description="Basic and acidic residues" evidence="1">
    <location>
        <begin position="103"/>
        <end position="117"/>
    </location>
</feature>
<dbReference type="AlphaFoldDB" id="A0A1J9R4B1"/>
<feature type="region of interest" description="Disordered" evidence="1">
    <location>
        <begin position="1"/>
        <end position="25"/>
    </location>
</feature>
<name>A0A1J9R4B1_9EURO</name>
<feature type="region of interest" description="Disordered" evidence="1">
    <location>
        <begin position="70"/>
        <end position="117"/>
    </location>
</feature>
<protein>
    <submittedName>
        <fullName evidence="2">Uncharacterized protein</fullName>
    </submittedName>
</protein>
<dbReference type="VEuPathDB" id="FungiDB:ACJ73_05808"/>
<feature type="compositionally biased region" description="Polar residues" evidence="1">
    <location>
        <begin position="82"/>
        <end position="98"/>
    </location>
</feature>
<comment type="caution">
    <text evidence="2">The sequence shown here is derived from an EMBL/GenBank/DDBJ whole genome shotgun (WGS) entry which is preliminary data.</text>
</comment>
<sequence length="117" mass="12737">MSRSRRHDDKAKRGPGIGCGENTPTALRGLANMQDAKDDTEGDRLFSSQLRRADEMEFALGDIIEGLNRKETGSAEVAMPEPSSQLSRRQGATSSDRSSAMGIEHETKEEERGARGS</sequence>
<reference evidence="2 3" key="1">
    <citation type="submission" date="2015-08" db="EMBL/GenBank/DDBJ databases">
        <title>Emmonsia species relationships and genome sequence.</title>
        <authorList>
            <person name="Cuomo C.A."/>
            <person name="Schwartz I.S."/>
            <person name="Kenyon C."/>
            <person name="De Hoog G.S."/>
            <person name="Govender N.P."/>
            <person name="Botha A."/>
            <person name="Moreno L."/>
            <person name="De Vries M."/>
            <person name="Munoz J.F."/>
            <person name="Stielow J.B."/>
        </authorList>
    </citation>
    <scope>NUCLEOTIDE SEQUENCE [LARGE SCALE GENOMIC DNA]</scope>
    <source>
        <strain evidence="2 3">EI222</strain>
    </source>
</reference>
<keyword evidence="3" id="KW-1185">Reference proteome</keyword>
<evidence type="ECO:0000256" key="1">
    <source>
        <dbReference type="SAM" id="MobiDB-lite"/>
    </source>
</evidence>
<dbReference type="Proteomes" id="UP000242791">
    <property type="component" value="Unassembled WGS sequence"/>
</dbReference>
<accession>A0A1J9R4B1</accession>